<organism evidence="1 2">
    <name type="scientific">Paragonimus heterotremus</name>
    <dbReference type="NCBI Taxonomy" id="100268"/>
    <lineage>
        <taxon>Eukaryota</taxon>
        <taxon>Metazoa</taxon>
        <taxon>Spiralia</taxon>
        <taxon>Lophotrochozoa</taxon>
        <taxon>Platyhelminthes</taxon>
        <taxon>Trematoda</taxon>
        <taxon>Digenea</taxon>
        <taxon>Plagiorchiida</taxon>
        <taxon>Troglotremata</taxon>
        <taxon>Troglotrematidae</taxon>
        <taxon>Paragonimus</taxon>
    </lineage>
</organism>
<comment type="caution">
    <text evidence="1">The sequence shown here is derived from an EMBL/GenBank/DDBJ whole genome shotgun (WGS) entry which is preliminary data.</text>
</comment>
<dbReference type="AlphaFoldDB" id="A0A8J4SKN8"/>
<protein>
    <submittedName>
        <fullName evidence="1">Uncharacterized protein</fullName>
    </submittedName>
</protein>
<name>A0A8J4SKN8_9TREM</name>
<accession>A0A8J4SKN8</accession>
<dbReference type="Proteomes" id="UP000748531">
    <property type="component" value="Unassembled WGS sequence"/>
</dbReference>
<keyword evidence="2" id="KW-1185">Reference proteome</keyword>
<dbReference type="EMBL" id="LUCH01013014">
    <property type="protein sequence ID" value="KAF5395447.1"/>
    <property type="molecule type" value="Genomic_DNA"/>
</dbReference>
<sequence length="123" mass="13742">MLARRALWSVHNCVHRSDRTNENSALQTERSSELRNRVYHRPAWRMLGVGEEYFQPPSRGSLTKETNPELWSLEVGLVNPQAQVGSLLSSRNREASDEAAGQLKAAMLANESVFAREGAPPGR</sequence>
<evidence type="ECO:0000313" key="2">
    <source>
        <dbReference type="Proteomes" id="UP000748531"/>
    </source>
</evidence>
<reference evidence="1" key="1">
    <citation type="submission" date="2019-05" db="EMBL/GenBank/DDBJ databases">
        <title>Annotation for the trematode Paragonimus heterotremus.</title>
        <authorList>
            <person name="Choi Y.-J."/>
        </authorList>
    </citation>
    <scope>NUCLEOTIDE SEQUENCE</scope>
    <source>
        <strain evidence="1">LC</strain>
    </source>
</reference>
<proteinExistence type="predicted"/>
<gene>
    <name evidence="1" type="ORF">PHET_12107</name>
</gene>
<evidence type="ECO:0000313" key="1">
    <source>
        <dbReference type="EMBL" id="KAF5395447.1"/>
    </source>
</evidence>